<dbReference type="Gene3D" id="3.30.70.360">
    <property type="match status" value="1"/>
</dbReference>
<dbReference type="KEGG" id="ard:AXF14_07945"/>
<dbReference type="AlphaFoldDB" id="A0A120KLS5"/>
<dbReference type="Pfam" id="PF07687">
    <property type="entry name" value="M20_dimer"/>
    <property type="match status" value="1"/>
</dbReference>
<evidence type="ECO:0000256" key="2">
    <source>
        <dbReference type="ARBA" id="ARBA00022833"/>
    </source>
</evidence>
<dbReference type="InterPro" id="IPR011650">
    <property type="entry name" value="Peptidase_M20_dimer"/>
</dbReference>
<comment type="cofactor">
    <cofactor evidence="1">
        <name>Zn(2+)</name>
        <dbReference type="ChEBI" id="CHEBI:29105"/>
    </cofactor>
</comment>
<dbReference type="SUPFAM" id="SSF55031">
    <property type="entry name" value="Bacterial exopeptidase dimerisation domain"/>
    <property type="match status" value="1"/>
</dbReference>
<dbReference type="STRING" id="111015.AXF14_07945"/>
<reference evidence="6" key="1">
    <citation type="submission" date="2016-02" db="EMBL/GenBank/DDBJ databases">
        <authorList>
            <person name="Holder M.E."/>
            <person name="Ajami N.J."/>
            <person name="Petrosino J.F."/>
        </authorList>
    </citation>
    <scope>NUCLEOTIDE SEQUENCE [LARGE SCALE GENOMIC DNA]</scope>
    <source>
        <strain evidence="6">CCUG 36733</strain>
    </source>
</reference>
<dbReference type="PANTHER" id="PTHR42994:SF1">
    <property type="entry name" value="PEPTIDASE T"/>
    <property type="match status" value="1"/>
</dbReference>
<dbReference type="InterPro" id="IPR002933">
    <property type="entry name" value="Peptidase_M20"/>
</dbReference>
<gene>
    <name evidence="5" type="ORF">AXF14_07945</name>
</gene>
<evidence type="ECO:0000259" key="4">
    <source>
        <dbReference type="Pfam" id="PF07687"/>
    </source>
</evidence>
<keyword evidence="2" id="KW-0862">Zinc</keyword>
<dbReference type="NCBIfam" id="NF009920">
    <property type="entry name" value="PRK13381.1"/>
    <property type="match status" value="1"/>
</dbReference>
<accession>A0A120KLS5</accession>
<evidence type="ECO:0000313" key="5">
    <source>
        <dbReference type="EMBL" id="AMD88506.1"/>
    </source>
</evidence>
<dbReference type="Pfam" id="PF01546">
    <property type="entry name" value="Peptidase_M20"/>
    <property type="match status" value="1"/>
</dbReference>
<proteinExistence type="predicted"/>
<name>A0A120KLS5_ACTRD</name>
<dbReference type="GO" id="GO:0016787">
    <property type="term" value="F:hydrolase activity"/>
    <property type="evidence" value="ECO:0007669"/>
    <property type="project" value="InterPro"/>
</dbReference>
<dbReference type="PANTHER" id="PTHR42994">
    <property type="entry name" value="PEPTIDASE T"/>
    <property type="match status" value="1"/>
</dbReference>
<feature type="region of interest" description="Disordered" evidence="3">
    <location>
        <begin position="1"/>
        <end position="21"/>
    </location>
</feature>
<sequence length="409" mass="43340">MRYSAVPSQSDAARTGLPTSEGQRELARLLADELTAAGAADVHLSETSVLTARIPATDPAAPAIGFCTHLDTVDSGLSPVVRARVVDYDGVSHGGDLVQDAATGTAIRLADHPELARYAGQRILVSDGTSVLGADDKAGVSTVMQLACDLLAADSRTGAGEPHGDVVLSFVPDEEIGLRGVRTMELDRFDVAWAYTLDSCELGEVVEETFNAATCTLTVTGVATHPMRGKGVLVNPILIAAEVIDRLDPSETPEWTEGREGYVWVHDVVGDQSTCTLTISVRDHDRAGYEEKKARLQRIVEEVAAAHPRAGLELVIDDVYANLADARTSANEHALAHVYTALDRLGIAPIPLAMRGGTDGSWLSTQGIFTPNVFTGAHNFHSAAELLPLPSFAASYRVCRELVRLAAGG</sequence>
<protein>
    <submittedName>
        <fullName evidence="5">Peptidase T</fullName>
    </submittedName>
</protein>
<dbReference type="Proteomes" id="UP000065220">
    <property type="component" value="Chromosome"/>
</dbReference>
<keyword evidence="6" id="KW-1185">Reference proteome</keyword>
<dbReference type="Gene3D" id="3.40.630.10">
    <property type="entry name" value="Zn peptidases"/>
    <property type="match status" value="1"/>
</dbReference>
<organism evidence="5 6">
    <name type="scientific">Actinomyces radicidentis</name>
    <dbReference type="NCBI Taxonomy" id="111015"/>
    <lineage>
        <taxon>Bacteria</taxon>
        <taxon>Bacillati</taxon>
        <taxon>Actinomycetota</taxon>
        <taxon>Actinomycetes</taxon>
        <taxon>Actinomycetales</taxon>
        <taxon>Actinomycetaceae</taxon>
        <taxon>Actinomyces</taxon>
    </lineage>
</organism>
<evidence type="ECO:0000313" key="6">
    <source>
        <dbReference type="Proteomes" id="UP000065220"/>
    </source>
</evidence>
<dbReference type="EMBL" id="CP014228">
    <property type="protein sequence ID" value="AMD88506.1"/>
    <property type="molecule type" value="Genomic_DNA"/>
</dbReference>
<evidence type="ECO:0000256" key="1">
    <source>
        <dbReference type="ARBA" id="ARBA00001947"/>
    </source>
</evidence>
<dbReference type="SUPFAM" id="SSF53187">
    <property type="entry name" value="Zn-dependent exopeptidases"/>
    <property type="match status" value="1"/>
</dbReference>
<feature type="domain" description="Peptidase M20 dimerisation" evidence="4">
    <location>
        <begin position="209"/>
        <end position="305"/>
    </location>
</feature>
<dbReference type="NCBIfam" id="NF003976">
    <property type="entry name" value="PRK05469.1"/>
    <property type="match status" value="1"/>
</dbReference>
<dbReference type="InterPro" id="IPR036264">
    <property type="entry name" value="Bact_exopeptidase_dim_dom"/>
</dbReference>
<evidence type="ECO:0000256" key="3">
    <source>
        <dbReference type="SAM" id="MobiDB-lite"/>
    </source>
</evidence>